<comment type="caution">
    <text evidence="1">The sequence shown here is derived from an EMBL/GenBank/DDBJ whole genome shotgun (WGS) entry which is preliminary data.</text>
</comment>
<protein>
    <submittedName>
        <fullName evidence="1">Uncharacterized protein</fullName>
    </submittedName>
</protein>
<keyword evidence="2" id="KW-1185">Reference proteome</keyword>
<dbReference type="EMBL" id="JAYMYY010000001">
    <property type="protein sequence ID" value="MEO3988825.1"/>
    <property type="molecule type" value="Genomic_DNA"/>
</dbReference>
<accession>A0ABV0HE84</accession>
<dbReference type="Proteomes" id="UP001444146">
    <property type="component" value="Unassembled WGS sequence"/>
</dbReference>
<reference evidence="1 2" key="1">
    <citation type="submission" date="2024-01" db="EMBL/GenBank/DDBJ databases">
        <title>Pseudocitrobacter sp. Endophytic strain Cyp-38L.</title>
        <authorList>
            <person name="Amer M.A."/>
            <person name="Hamed S.M."/>
        </authorList>
    </citation>
    <scope>NUCLEOTIDE SEQUENCE [LARGE SCALE GENOMIC DNA]</scope>
    <source>
        <strain evidence="1 2">Cyp38S</strain>
    </source>
</reference>
<dbReference type="RefSeq" id="WP_347793355.1">
    <property type="nucleotide sequence ID" value="NZ_JAYMYY010000001.1"/>
</dbReference>
<name>A0ABV0HE84_9ENTR</name>
<organism evidence="1 2">
    <name type="scientific">Pseudocitrobacter cyperus</name>
    <dbReference type="NCBI Taxonomy" id="3112843"/>
    <lineage>
        <taxon>Bacteria</taxon>
        <taxon>Pseudomonadati</taxon>
        <taxon>Pseudomonadota</taxon>
        <taxon>Gammaproteobacteria</taxon>
        <taxon>Enterobacterales</taxon>
        <taxon>Enterobacteriaceae</taxon>
        <taxon>Pseudocitrobacter</taxon>
    </lineage>
</organism>
<sequence length="49" mass="5575">MGDMKKILRILRALKAFRPLFNNRVFRVFLGVAMLGGAAGEYSDFLEKI</sequence>
<evidence type="ECO:0000313" key="2">
    <source>
        <dbReference type="Proteomes" id="UP001444146"/>
    </source>
</evidence>
<proteinExistence type="predicted"/>
<gene>
    <name evidence="1" type="ORF">VSR74_03165</name>
</gene>
<evidence type="ECO:0000313" key="1">
    <source>
        <dbReference type="EMBL" id="MEO3988825.1"/>
    </source>
</evidence>